<dbReference type="InterPro" id="IPR048011">
    <property type="entry name" value="NTP-PPase_MazG-like_C"/>
</dbReference>
<evidence type="ECO:0000313" key="2">
    <source>
        <dbReference type="EMBL" id="MEF2155628.1"/>
    </source>
</evidence>
<dbReference type="GO" id="GO:0047429">
    <property type="term" value="F:nucleoside triphosphate diphosphatase activity"/>
    <property type="evidence" value="ECO:0007669"/>
    <property type="project" value="UniProtKB-EC"/>
</dbReference>
<dbReference type="PANTHER" id="PTHR30522">
    <property type="entry name" value="NUCLEOSIDE TRIPHOSPHATE PYROPHOSPHOHYDROLASE"/>
    <property type="match status" value="1"/>
</dbReference>
<dbReference type="InterPro" id="IPR011551">
    <property type="entry name" value="NTP_PyrPHydrolase_MazG"/>
</dbReference>
<gene>
    <name evidence="2" type="primary">mazG</name>
    <name evidence="2" type="ORF">V3390_05190</name>
</gene>
<dbReference type="EC" id="3.6.1.9" evidence="2"/>
<feature type="domain" description="NTP pyrophosphohydrolase MazG-like" evidence="1">
    <location>
        <begin position="33"/>
        <end position="106"/>
    </location>
</feature>
<dbReference type="CDD" id="cd11528">
    <property type="entry name" value="NTP-PPase_MazG_Nterm"/>
    <property type="match status" value="1"/>
</dbReference>
<dbReference type="InterPro" id="IPR048015">
    <property type="entry name" value="NTP-PPase_MazG-like_N"/>
</dbReference>
<dbReference type="CDD" id="cd11529">
    <property type="entry name" value="NTP-PPase_MazG_Cterm"/>
    <property type="match status" value="1"/>
</dbReference>
<dbReference type="NCBIfam" id="NF007113">
    <property type="entry name" value="PRK09562.1"/>
    <property type="match status" value="1"/>
</dbReference>
<organism evidence="2 3">
    <name type="scientific">Aquilutibacter rugosus</name>
    <dbReference type="NCBI Taxonomy" id="3115820"/>
    <lineage>
        <taxon>Bacteria</taxon>
        <taxon>Pseudomonadati</taxon>
        <taxon>Pseudomonadota</taxon>
        <taxon>Gammaproteobacteria</taxon>
        <taxon>Lysobacterales</taxon>
        <taxon>Lysobacteraceae</taxon>
        <taxon>Aquilutibacter</taxon>
    </lineage>
</organism>
<protein>
    <submittedName>
        <fullName evidence="2">Nucleoside triphosphate pyrophosphohydrolase</fullName>
        <ecNumber evidence="2">3.6.1.9</ecNumber>
    </submittedName>
</protein>
<dbReference type="InterPro" id="IPR004518">
    <property type="entry name" value="MazG-like_dom"/>
</dbReference>
<dbReference type="Gene3D" id="1.10.287.1080">
    <property type="entry name" value="MazG-like"/>
    <property type="match status" value="2"/>
</dbReference>
<accession>A0ABU7V091</accession>
<dbReference type="RefSeq" id="WP_331704320.1">
    <property type="nucleotide sequence ID" value="NZ_JAZHBO010000002.1"/>
</dbReference>
<comment type="caution">
    <text evidence="2">The sequence shown here is derived from an EMBL/GenBank/DDBJ whole genome shotgun (WGS) entry which is preliminary data.</text>
</comment>
<dbReference type="EMBL" id="JAZHBO010000002">
    <property type="protein sequence ID" value="MEF2155628.1"/>
    <property type="molecule type" value="Genomic_DNA"/>
</dbReference>
<reference evidence="2 3" key="1">
    <citation type="submission" date="2024-01" db="EMBL/GenBank/DDBJ databases">
        <title>Novel species of the genus Luteimonas isolated from rivers.</title>
        <authorList>
            <person name="Lu H."/>
        </authorList>
    </citation>
    <scope>NUCLEOTIDE SEQUENCE [LARGE SCALE GENOMIC DNA]</scope>
    <source>
        <strain evidence="2 3">FXH3W</strain>
    </source>
</reference>
<dbReference type="NCBIfam" id="TIGR00444">
    <property type="entry name" value="mazG"/>
    <property type="match status" value="1"/>
</dbReference>
<dbReference type="PANTHER" id="PTHR30522:SF0">
    <property type="entry name" value="NUCLEOSIDE TRIPHOSPHATE PYROPHOSPHOHYDROLASE"/>
    <property type="match status" value="1"/>
</dbReference>
<evidence type="ECO:0000313" key="3">
    <source>
        <dbReference type="Proteomes" id="UP001356170"/>
    </source>
</evidence>
<dbReference type="Proteomes" id="UP001356170">
    <property type="component" value="Unassembled WGS sequence"/>
</dbReference>
<dbReference type="Pfam" id="PF03819">
    <property type="entry name" value="MazG"/>
    <property type="match status" value="2"/>
</dbReference>
<evidence type="ECO:0000259" key="1">
    <source>
        <dbReference type="Pfam" id="PF03819"/>
    </source>
</evidence>
<keyword evidence="2" id="KW-0378">Hydrolase</keyword>
<proteinExistence type="predicted"/>
<keyword evidence="3" id="KW-1185">Reference proteome</keyword>
<sequence>MDGARIRLNIQRLLDVMAALRNPQTGCPWDLQQDFRTIAPYTIEEAYEVADAIDRNDMADLREELGDLLLQVVFHAQMAQEQKAFAFDDVVTAIVDKMVSRHPHVFGAEHVADAQAQTELWEQHKQREREAKGEQDTSALAGVTRGLPEWQRAIKLQKRAARSGFEWPSTEPVIAKLREELKEVEDEIEAQRNGADNKDRIEEEVGDLLFVAVNLARHLEVDPGTALRTANRKFETRFRSMEALAKAQVSVFKDLPLSELEMMWNRVK</sequence>
<feature type="domain" description="NTP pyrophosphohydrolase MazG-like" evidence="1">
    <location>
        <begin position="172"/>
        <end position="237"/>
    </location>
</feature>
<dbReference type="SUPFAM" id="SSF101386">
    <property type="entry name" value="all-alpha NTP pyrophosphatases"/>
    <property type="match status" value="2"/>
</dbReference>
<name>A0ABU7V091_9GAMM</name>